<feature type="transmembrane region" description="Helical" evidence="3">
    <location>
        <begin position="761"/>
        <end position="782"/>
    </location>
</feature>
<dbReference type="AlphaFoldDB" id="A0A699GNX4"/>
<evidence type="ECO:0000256" key="2">
    <source>
        <dbReference type="SAM" id="MobiDB-lite"/>
    </source>
</evidence>
<reference evidence="4" key="1">
    <citation type="journal article" date="2019" name="Sci. Rep.">
        <title>Draft genome of Tanacetum cinerariifolium, the natural source of mosquito coil.</title>
        <authorList>
            <person name="Yamashiro T."/>
            <person name="Shiraishi A."/>
            <person name="Satake H."/>
            <person name="Nakayama K."/>
        </authorList>
    </citation>
    <scope>NUCLEOTIDE SEQUENCE</scope>
</reference>
<keyword evidence="1" id="KW-0175">Coiled coil</keyword>
<feature type="transmembrane region" description="Helical" evidence="3">
    <location>
        <begin position="591"/>
        <end position="610"/>
    </location>
</feature>
<comment type="caution">
    <text evidence="4">The sequence shown here is derived from an EMBL/GenBank/DDBJ whole genome shotgun (WGS) entry which is preliminary data.</text>
</comment>
<evidence type="ECO:0000313" key="4">
    <source>
        <dbReference type="EMBL" id="GEV46835.1"/>
    </source>
</evidence>
<sequence>MERAVTTASSLEAEQDSEGSGGFHQIIDFLSASHIKYALTEKPTIYASLIEQFWKTAALNTIEDGVMAITATIDRNVKVLITEASIRRHLKLGDSEVKTSKARSKARIVILEDEDAKDPSKQGRSLIEELDMDVDISLVPPHATDQGRKLDDTQVSCEPEDQLGVFSAAKVLADAAEQRKSVGNVQTYKRQRRRVNTASILVSTADVSTASEMVNTASLKDVMDLHRLVKERYTTTSPDYYDLMLWGDLKTLFEPDEENKLWKNQHEYNLISWRLYDSSGIHILLMDNGIAIHMLIEKKYPLGQEMISKMLNKRVEMGLLYFVNFANPFKVKTGERTLAENEVPLLTEIEDKVVSPVPSIQANVNVFVIEPVGETRESSALKNEVRALSATLIQGSSTDDFYESQTIDSATALNVYSPNYNVTSNARIDNPAICQNFLDHRDAEITNLKAKLERSKAKAVEVTELRKRVFDLEATVAAKISKRDGDGWLGMAFVLLYINVLVPLNVALLWGSLYRWLSIRHSTRFRSRNKTWEGWQVSILVHTGDAVPVTQQHDDIFNAIEHVSVAVPDLVCLFFECFHYFIRSFLFRTKLFTVLGMASFVAAVYEIPWFKGLAAKLHHSWLGLFSRTLARASLSRLVLRLNFCNLALMPSLRLRFALSTYPLICGCLTDANLCLMFSLSHRSLKGFSLKYFSLSDMISSGRPNLHTMLSQRKFLIWVPVIVTTAFASIHLLKQSIETIRNFTFPCASRNGPDRTPLIKAYCLDFILIVNTFFVSAGSVPFMRRCSAMDHGTSVMSVGFLANTSRKGLAWSSATILHFASVMVLLRSVTIPPSIGNLRRDLLENLYTLEVDIHRAVIAYGILRMKENEVNALKVNGKLLNEEILHEHEIKKSFKLQSQDVKINPVQAVDDSLIVSKSSWIESENNSALNKSVNETQLQQHESLVIESTTLEANLNTDVKALDDGSVITESSGTKSDKHDTSSSSRNYFMNVVDGDSRPINDQVPFPEVDSNTTSDLTNMSHRGGEIDQDAKKYQQKDASFQRNKLGKNQDAPEFWEFFEINDLKAQLQAKTALICNLKNQIKSVKEATPYVPPSKKDYEILFQPLFDEYFKPPPRVVFPYSVAVVAPRAVDLAGLPLSTTIDQDVPYA</sequence>
<evidence type="ECO:0000256" key="1">
    <source>
        <dbReference type="SAM" id="Coils"/>
    </source>
</evidence>
<feature type="coiled-coil region" evidence="1">
    <location>
        <begin position="438"/>
        <end position="465"/>
    </location>
</feature>
<keyword evidence="3" id="KW-1133">Transmembrane helix</keyword>
<feature type="transmembrane region" description="Helical" evidence="3">
    <location>
        <begin position="808"/>
        <end position="829"/>
    </location>
</feature>
<dbReference type="InterPro" id="IPR004212">
    <property type="entry name" value="GTF2I"/>
</dbReference>
<protein>
    <submittedName>
        <fullName evidence="4">Uncharacterized protein</fullName>
    </submittedName>
</protein>
<feature type="region of interest" description="Disordered" evidence="2">
    <location>
        <begin position="996"/>
        <end position="1021"/>
    </location>
</feature>
<evidence type="ECO:0000256" key="3">
    <source>
        <dbReference type="SAM" id="Phobius"/>
    </source>
</evidence>
<feature type="transmembrane region" description="Helical" evidence="3">
    <location>
        <begin position="660"/>
        <end position="679"/>
    </location>
</feature>
<proteinExistence type="predicted"/>
<dbReference type="PROSITE" id="PS51139">
    <property type="entry name" value="GTF2I"/>
    <property type="match status" value="1"/>
</dbReference>
<organism evidence="4">
    <name type="scientific">Tanacetum cinerariifolium</name>
    <name type="common">Dalmatian daisy</name>
    <name type="synonym">Chrysanthemum cinerariifolium</name>
    <dbReference type="NCBI Taxonomy" id="118510"/>
    <lineage>
        <taxon>Eukaryota</taxon>
        <taxon>Viridiplantae</taxon>
        <taxon>Streptophyta</taxon>
        <taxon>Embryophyta</taxon>
        <taxon>Tracheophyta</taxon>
        <taxon>Spermatophyta</taxon>
        <taxon>Magnoliopsida</taxon>
        <taxon>eudicotyledons</taxon>
        <taxon>Gunneridae</taxon>
        <taxon>Pentapetalae</taxon>
        <taxon>asterids</taxon>
        <taxon>campanulids</taxon>
        <taxon>Asterales</taxon>
        <taxon>Asteraceae</taxon>
        <taxon>Asteroideae</taxon>
        <taxon>Anthemideae</taxon>
        <taxon>Anthemidinae</taxon>
        <taxon>Tanacetum</taxon>
    </lineage>
</organism>
<feature type="transmembrane region" description="Helical" evidence="3">
    <location>
        <begin position="714"/>
        <end position="732"/>
    </location>
</feature>
<feature type="compositionally biased region" description="Polar residues" evidence="2">
    <location>
        <begin position="1009"/>
        <end position="1020"/>
    </location>
</feature>
<name>A0A699GNX4_TANCI</name>
<dbReference type="EMBL" id="BKCJ010024394">
    <property type="protein sequence ID" value="GEV46835.1"/>
    <property type="molecule type" value="Genomic_DNA"/>
</dbReference>
<keyword evidence="3" id="KW-0472">Membrane</keyword>
<feature type="non-terminal residue" evidence="4">
    <location>
        <position position="1148"/>
    </location>
</feature>
<gene>
    <name evidence="4" type="ORF">Tci_118812</name>
</gene>
<feature type="transmembrane region" description="Helical" evidence="3">
    <location>
        <begin position="488"/>
        <end position="517"/>
    </location>
</feature>
<accession>A0A699GNX4</accession>
<feature type="region of interest" description="Disordered" evidence="2">
    <location>
        <begin position="966"/>
        <end position="985"/>
    </location>
</feature>
<keyword evidence="3" id="KW-0812">Transmembrane</keyword>